<evidence type="ECO:0000313" key="2">
    <source>
        <dbReference type="EMBL" id="KAH7295687.1"/>
    </source>
</evidence>
<dbReference type="PANTHER" id="PTHR33294">
    <property type="entry name" value="AWPM-19-LIKE FAMILY PROTEIN"/>
    <property type="match status" value="1"/>
</dbReference>
<proteinExistence type="predicted"/>
<dbReference type="EMBL" id="CM035432">
    <property type="protein sequence ID" value="KAH7295688.1"/>
    <property type="molecule type" value="Genomic_DNA"/>
</dbReference>
<gene>
    <name evidence="2" type="ORF">KP509_27G060800</name>
</gene>
<keyword evidence="1" id="KW-0812">Transmembrane</keyword>
<dbReference type="AlphaFoldDB" id="A0A8T2RIZ2"/>
<keyword evidence="1" id="KW-1133">Transmembrane helix</keyword>
<protein>
    <submittedName>
        <fullName evidence="2">Uncharacterized protein</fullName>
    </submittedName>
</protein>
<dbReference type="Pfam" id="PF05512">
    <property type="entry name" value="AWPM-19"/>
    <property type="match status" value="1"/>
</dbReference>
<dbReference type="OrthoDB" id="631515at2759"/>
<keyword evidence="1" id="KW-0472">Membrane</keyword>
<feature type="transmembrane region" description="Helical" evidence="1">
    <location>
        <begin position="59"/>
        <end position="82"/>
    </location>
</feature>
<feature type="transmembrane region" description="Helical" evidence="1">
    <location>
        <begin position="94"/>
        <end position="113"/>
    </location>
</feature>
<feature type="transmembrane region" description="Helical" evidence="1">
    <location>
        <begin position="125"/>
        <end position="147"/>
    </location>
</feature>
<evidence type="ECO:0000256" key="1">
    <source>
        <dbReference type="SAM" id="Phobius"/>
    </source>
</evidence>
<comment type="caution">
    <text evidence="2">The sequence shown here is derived from an EMBL/GenBank/DDBJ whole genome shotgun (WGS) entry which is preliminary data.</text>
</comment>
<reference evidence="2 3" key="1">
    <citation type="submission" date="2021-08" db="EMBL/GenBank/DDBJ databases">
        <title>WGS assembly of Ceratopteris richardii.</title>
        <authorList>
            <person name="Marchant D.B."/>
            <person name="Chen G."/>
            <person name="Jenkins J."/>
            <person name="Shu S."/>
            <person name="Leebens-Mack J."/>
            <person name="Grimwood J."/>
            <person name="Schmutz J."/>
            <person name="Soltis P."/>
            <person name="Soltis D."/>
            <person name="Chen Z.-H."/>
        </authorList>
    </citation>
    <scope>NUCLEOTIDE SEQUENCE [LARGE SCALE GENOMIC DNA]</scope>
    <source>
        <strain evidence="2">Whitten #5841</strain>
        <tissue evidence="2">Leaf</tissue>
    </source>
</reference>
<dbReference type="InterPro" id="IPR008390">
    <property type="entry name" value="AWPM-19"/>
</dbReference>
<name>A0A8T2RIZ2_CERRI</name>
<sequence length="153" mass="16525">MPRNYLDRSLAAPLLLLNFTFYVIVLGIAGWSLDIMIGQVVIGQVAVRTPDLYGNAATPMFVIFTLIACVVGIGSILISSHLANGWGAEHASTVISIATLAWSLLVLAFGVACKEISIGHTNATLKFMEIFVITLAVTHSLYLIVVWKGHERV</sequence>
<dbReference type="Proteomes" id="UP000825935">
    <property type="component" value="Chromosome 27"/>
</dbReference>
<dbReference type="PANTHER" id="PTHR33294:SF5">
    <property type="entry name" value="AWPM-19-LIKE FAMILY PROTEIN"/>
    <property type="match status" value="1"/>
</dbReference>
<accession>A0A8T2RIZ2</accession>
<feature type="transmembrane region" description="Helical" evidence="1">
    <location>
        <begin position="20"/>
        <end position="47"/>
    </location>
</feature>
<evidence type="ECO:0000313" key="3">
    <source>
        <dbReference type="Proteomes" id="UP000825935"/>
    </source>
</evidence>
<keyword evidence="3" id="KW-1185">Reference proteome</keyword>
<organism evidence="2 3">
    <name type="scientific">Ceratopteris richardii</name>
    <name type="common">Triangle waterfern</name>
    <dbReference type="NCBI Taxonomy" id="49495"/>
    <lineage>
        <taxon>Eukaryota</taxon>
        <taxon>Viridiplantae</taxon>
        <taxon>Streptophyta</taxon>
        <taxon>Embryophyta</taxon>
        <taxon>Tracheophyta</taxon>
        <taxon>Polypodiopsida</taxon>
        <taxon>Polypodiidae</taxon>
        <taxon>Polypodiales</taxon>
        <taxon>Pteridineae</taxon>
        <taxon>Pteridaceae</taxon>
        <taxon>Parkerioideae</taxon>
        <taxon>Ceratopteris</taxon>
    </lineage>
</organism>
<dbReference type="EMBL" id="CM035432">
    <property type="protein sequence ID" value="KAH7295687.1"/>
    <property type="molecule type" value="Genomic_DNA"/>
</dbReference>
<dbReference type="OMA" id="DWNRDNV"/>